<dbReference type="InterPro" id="IPR013103">
    <property type="entry name" value="RVT_2"/>
</dbReference>
<dbReference type="InterPro" id="IPR043502">
    <property type="entry name" value="DNA/RNA_pol_sf"/>
</dbReference>
<dbReference type="Pfam" id="PF07727">
    <property type="entry name" value="RVT_2"/>
    <property type="match status" value="1"/>
</dbReference>
<reference evidence="3" key="1">
    <citation type="journal article" date="2019" name="Sci. Rep.">
        <title>Draft genome of Tanacetum cinerariifolium, the natural source of mosquito coil.</title>
        <authorList>
            <person name="Yamashiro T."/>
            <person name="Shiraishi A."/>
            <person name="Satake H."/>
            <person name="Nakayama K."/>
        </authorList>
    </citation>
    <scope>NUCLEOTIDE SEQUENCE</scope>
</reference>
<dbReference type="EMBL" id="BKCJ010009306">
    <property type="protein sequence ID" value="GEU86364.1"/>
    <property type="molecule type" value="Genomic_DNA"/>
</dbReference>
<proteinExistence type="predicted"/>
<feature type="compositionally biased region" description="Polar residues" evidence="1">
    <location>
        <begin position="524"/>
        <end position="536"/>
    </location>
</feature>
<name>A0A6L2NPA3_TANCI</name>
<feature type="compositionally biased region" description="Basic residues" evidence="1">
    <location>
        <begin position="786"/>
        <end position="798"/>
    </location>
</feature>
<dbReference type="PANTHER" id="PTHR11439">
    <property type="entry name" value="GAG-POL-RELATED RETROTRANSPOSON"/>
    <property type="match status" value="1"/>
</dbReference>
<feature type="domain" description="Reverse transcriptase Ty1/copia-type" evidence="2">
    <location>
        <begin position="12"/>
        <end position="133"/>
    </location>
</feature>
<dbReference type="PANTHER" id="PTHR11439:SF495">
    <property type="entry name" value="REVERSE TRANSCRIPTASE, RNA-DEPENDENT DNA POLYMERASE-RELATED"/>
    <property type="match status" value="1"/>
</dbReference>
<dbReference type="SUPFAM" id="SSF56672">
    <property type="entry name" value="DNA/RNA polymerases"/>
    <property type="match status" value="1"/>
</dbReference>
<evidence type="ECO:0000256" key="1">
    <source>
        <dbReference type="SAM" id="MobiDB-lite"/>
    </source>
</evidence>
<evidence type="ECO:0000259" key="2">
    <source>
        <dbReference type="Pfam" id="PF07727"/>
    </source>
</evidence>
<feature type="region of interest" description="Disordered" evidence="1">
    <location>
        <begin position="756"/>
        <end position="798"/>
    </location>
</feature>
<accession>A0A6L2NPA3</accession>
<evidence type="ECO:0000313" key="3">
    <source>
        <dbReference type="EMBL" id="GEU86364.1"/>
    </source>
</evidence>
<dbReference type="AlphaFoldDB" id="A0A6L2NPA3"/>
<gene>
    <name evidence="3" type="ORF">Tci_058342</name>
</gene>
<protein>
    <submittedName>
        <fullName evidence="3">Putative ribonuclease H-like domain-containing protein</fullName>
    </submittedName>
</protein>
<organism evidence="3">
    <name type="scientific">Tanacetum cinerariifolium</name>
    <name type="common">Dalmatian daisy</name>
    <name type="synonym">Chrysanthemum cinerariifolium</name>
    <dbReference type="NCBI Taxonomy" id="118510"/>
    <lineage>
        <taxon>Eukaryota</taxon>
        <taxon>Viridiplantae</taxon>
        <taxon>Streptophyta</taxon>
        <taxon>Embryophyta</taxon>
        <taxon>Tracheophyta</taxon>
        <taxon>Spermatophyta</taxon>
        <taxon>Magnoliopsida</taxon>
        <taxon>eudicotyledons</taxon>
        <taxon>Gunneridae</taxon>
        <taxon>Pentapetalae</taxon>
        <taxon>asterids</taxon>
        <taxon>campanulids</taxon>
        <taxon>Asterales</taxon>
        <taxon>Asteraceae</taxon>
        <taxon>Asteroideae</taxon>
        <taxon>Anthemideae</taxon>
        <taxon>Anthemidinae</taxon>
        <taxon>Tanacetum</taxon>
    </lineage>
</organism>
<dbReference type="CDD" id="cd09272">
    <property type="entry name" value="RNase_HI_RT_Ty1"/>
    <property type="match status" value="1"/>
</dbReference>
<comment type="caution">
    <text evidence="3">The sequence shown here is derived from an EMBL/GenBank/DDBJ whole genome shotgun (WGS) entry which is preliminary data.</text>
</comment>
<sequence length="798" mass="90529">MHDELLQFKLLNVWTLVDLPNDKWAIGTKWVFRNKKDERGIVVKNKARLVTSGHTLKEGIDYDELFAIVARIEVIRLFLAYASVKDFVVYQMDVKSAFLYGKIEKEVYVCQPPGFEEPDFPNKVYKGIIDKTLFIKRHKDDILLVQVYVDNIIFGSTKKELSTEFEKLMHDKFQMSSVGELCLFLGLQVQQKSDGIFISQDKYVADMFKKFDFSTVKTTSTLIEPNKALIKDAEAEEVDVHVYRSMIGSLIYLTASRPNITFVVYACVRFQVTPKSSHLHDVMRIFRYLKGQPKLRLWYPKDSPFDLEAYSNSEYAGASLDRKSTIGGFQFLSKMLISWQCKKQTIVANSITEVEYVVVANCCGQVLWIQNQTLDYGFNFLNTKIYIDNESTICIIKNPVFHSKTKYIEIRLMIVKDGRCFMDKFEVKTDKTVYKEWEDTMERAATTASSLEEEQDNGNINRTQSMATLNEPFPYGTSLGSGPRASKGYTGVDIPLFPTMLVQGLQGEGSTVPIESHHIPSGDPTISQPPLSSPSRVPTLPHDSPLPRGHTPRSDEGSMTLNELMVLYTTFSNKVESLETELKLTKQTYGTAFTKLIKKVKKLEKTVKTSQAKRRAKIMISDDDMVSENSSNQGRMTKDIDQDAGVHADITKVHTYSKRRRAVSTGSGGVSTASRIISIAEEIVSTAGVSMPVSTTDMVQESTSSPKATKIKLKKLYFKEIKELFEAIMERIQDFVPMEIKDDKEVFKFAGAGGSKRDVEEELDQGSSKKQKTDEASRLVQEQQLKKKKNYHKRIYSS</sequence>
<feature type="region of interest" description="Disordered" evidence="1">
    <location>
        <begin position="507"/>
        <end position="558"/>
    </location>
</feature>